<dbReference type="InterPro" id="IPR022234">
    <property type="entry name" value="DUF3759"/>
</dbReference>
<evidence type="ECO:0000256" key="1">
    <source>
        <dbReference type="SAM" id="MobiDB-lite"/>
    </source>
</evidence>
<dbReference type="GeneID" id="27720965"/>
<keyword evidence="3" id="KW-1185">Reference proteome</keyword>
<dbReference type="OrthoDB" id="9895617at2759"/>
<dbReference type="PANTHER" id="PTHR37450:SF1">
    <property type="entry name" value="CIPC PROTEIN"/>
    <property type="match status" value="1"/>
</dbReference>
<dbReference type="EMBL" id="JOWA01000077">
    <property type="protein sequence ID" value="KEZ45558.1"/>
    <property type="molecule type" value="Genomic_DNA"/>
</dbReference>
<dbReference type="KEGG" id="sapo:SAPIO_CDS1893"/>
<protein>
    <recommendedName>
        <fullName evidence="4">CipC-like antibiotic response protein</fullName>
    </recommendedName>
</protein>
<accession>A0A084GDZ6</accession>
<sequence>MFGFDEAKDRHGDLYGDQHQGKFSHEAVAGGAAFEAMKLFLDRQRKQGGPVKHALAKELLMGVAGAEVDKVMETKGMDYLDRESVKRDAQRQAEQMYDDQYGDMDEFDPKRFA</sequence>
<dbReference type="AlphaFoldDB" id="A0A084GDZ6"/>
<comment type="caution">
    <text evidence="2">The sequence shown here is derived from an EMBL/GenBank/DDBJ whole genome shotgun (WGS) entry which is preliminary data.</text>
</comment>
<dbReference type="VEuPathDB" id="FungiDB:SAPIO_CDS1893"/>
<reference evidence="2 3" key="1">
    <citation type="journal article" date="2014" name="Genome Announc.">
        <title>Draft genome sequence of the pathogenic fungus Scedosporium apiospermum.</title>
        <authorList>
            <person name="Vandeputte P."/>
            <person name="Ghamrawi S."/>
            <person name="Rechenmann M."/>
            <person name="Iltis A."/>
            <person name="Giraud S."/>
            <person name="Fleury M."/>
            <person name="Thornton C."/>
            <person name="Delhaes L."/>
            <person name="Meyer W."/>
            <person name="Papon N."/>
            <person name="Bouchara J.P."/>
        </authorList>
    </citation>
    <scope>NUCLEOTIDE SEQUENCE [LARGE SCALE GENOMIC DNA]</scope>
    <source>
        <strain evidence="2 3">IHEM 14462</strain>
    </source>
</reference>
<dbReference type="Pfam" id="PF12585">
    <property type="entry name" value="DUF3759"/>
    <property type="match status" value="1"/>
</dbReference>
<name>A0A084GDZ6_PSEDA</name>
<evidence type="ECO:0000313" key="2">
    <source>
        <dbReference type="EMBL" id="KEZ45558.1"/>
    </source>
</evidence>
<evidence type="ECO:0000313" key="3">
    <source>
        <dbReference type="Proteomes" id="UP000028545"/>
    </source>
</evidence>
<dbReference type="RefSeq" id="XP_016645357.1">
    <property type="nucleotide sequence ID" value="XM_016785060.1"/>
</dbReference>
<organism evidence="2 3">
    <name type="scientific">Pseudallescheria apiosperma</name>
    <name type="common">Scedosporium apiospermum</name>
    <dbReference type="NCBI Taxonomy" id="563466"/>
    <lineage>
        <taxon>Eukaryota</taxon>
        <taxon>Fungi</taxon>
        <taxon>Dikarya</taxon>
        <taxon>Ascomycota</taxon>
        <taxon>Pezizomycotina</taxon>
        <taxon>Sordariomycetes</taxon>
        <taxon>Hypocreomycetidae</taxon>
        <taxon>Microascales</taxon>
        <taxon>Microascaceae</taxon>
        <taxon>Scedosporium</taxon>
    </lineage>
</organism>
<dbReference type="OMA" id="AKWSHEL"/>
<feature type="compositionally biased region" description="Acidic residues" evidence="1">
    <location>
        <begin position="96"/>
        <end position="106"/>
    </location>
</feature>
<gene>
    <name evidence="2" type="ORF">SAPIO_CDS1893</name>
</gene>
<proteinExistence type="predicted"/>
<evidence type="ECO:0008006" key="4">
    <source>
        <dbReference type="Google" id="ProtNLM"/>
    </source>
</evidence>
<feature type="compositionally biased region" description="Basic and acidic residues" evidence="1">
    <location>
        <begin position="82"/>
        <end position="91"/>
    </location>
</feature>
<dbReference type="HOGENOM" id="CLU_143683_0_0_1"/>
<dbReference type="Proteomes" id="UP000028545">
    <property type="component" value="Unassembled WGS sequence"/>
</dbReference>
<feature type="region of interest" description="Disordered" evidence="1">
    <location>
        <begin position="82"/>
        <end position="113"/>
    </location>
</feature>
<dbReference type="PANTHER" id="PTHR37450">
    <property type="entry name" value="CIPC PROTEIN"/>
    <property type="match status" value="1"/>
</dbReference>